<evidence type="ECO:0000259" key="5">
    <source>
        <dbReference type="Pfam" id="PF26305"/>
    </source>
</evidence>
<sequence length="202" mass="23215">MRTELTVDLARRFGQQNIVAGQKALRIKGITGSRAEVDVVPAIRLHHVWWQPDAMRYETVEGIAILSRDGRWTLNFPEQHHANGIAKRARTAHRFKRIVRIFKRLRSDLKDRGLLTVTVPSFLVECLVYLVEDAFFLINSDDQYGRVRRIAHRLQALLTDPQAVEQMTEINGVKRLFHPDQGWTHQDALTFSNTVVAQLGNL</sequence>
<keyword evidence="4" id="KW-0051">Antiviral defense</keyword>
<dbReference type="EMBL" id="CP016171">
    <property type="protein sequence ID" value="ANN73414.1"/>
    <property type="molecule type" value="Genomic_DNA"/>
</dbReference>
<keyword evidence="3" id="KW-0547">Nucleotide-binding</keyword>
<accession>A0A193G2F6</accession>
<evidence type="ECO:0000256" key="4">
    <source>
        <dbReference type="ARBA" id="ARBA00023118"/>
    </source>
</evidence>
<evidence type="ECO:0000256" key="1">
    <source>
        <dbReference type="ARBA" id="ARBA00022679"/>
    </source>
</evidence>
<dbReference type="STRING" id="463025.BAU08_20525"/>
<dbReference type="Proteomes" id="UP000092213">
    <property type="component" value="Chromosome"/>
</dbReference>
<keyword evidence="2" id="KW-0548">Nucleotidyltransferase</keyword>
<keyword evidence="1" id="KW-0808">Transferase</keyword>
<evidence type="ECO:0000256" key="2">
    <source>
        <dbReference type="ARBA" id="ARBA00022695"/>
    </source>
</evidence>
<dbReference type="AlphaFoldDB" id="A0A193G2F6"/>
<name>A0A193G2F6_9BORD</name>
<protein>
    <recommendedName>
        <fullName evidence="5">cGAS/DncV-like nucleotidyltransferase C-terminal helical domain-containing protein</fullName>
    </recommendedName>
</protein>
<evidence type="ECO:0000256" key="3">
    <source>
        <dbReference type="ARBA" id="ARBA00022741"/>
    </source>
</evidence>
<gene>
    <name evidence="6" type="ORF">BAU08_20525</name>
</gene>
<organism evidence="6 7">
    <name type="scientific">Bordetella bronchialis</name>
    <dbReference type="NCBI Taxonomy" id="463025"/>
    <lineage>
        <taxon>Bacteria</taxon>
        <taxon>Pseudomonadati</taxon>
        <taxon>Pseudomonadota</taxon>
        <taxon>Betaproteobacteria</taxon>
        <taxon>Burkholderiales</taxon>
        <taxon>Alcaligenaceae</taxon>
        <taxon>Bordetella</taxon>
    </lineage>
</organism>
<feature type="domain" description="cGAS/DncV-like nucleotidyltransferase C-terminal helical" evidence="5">
    <location>
        <begin position="82"/>
        <end position="197"/>
    </location>
</feature>
<dbReference type="Pfam" id="PF26305">
    <property type="entry name" value="CD_NTase_C"/>
    <property type="match status" value="1"/>
</dbReference>
<evidence type="ECO:0000313" key="7">
    <source>
        <dbReference type="Proteomes" id="UP000092213"/>
    </source>
</evidence>
<reference evidence="6 7" key="1">
    <citation type="submission" date="2016-06" db="EMBL/GenBank/DDBJ databases">
        <title>Complete genome sequences of Bordetella bronchialis and Bordetella flabilis.</title>
        <authorList>
            <person name="LiPuma J.J."/>
            <person name="Spilker T."/>
        </authorList>
    </citation>
    <scope>NUCLEOTIDE SEQUENCE [LARGE SCALE GENOMIC DNA]</scope>
    <source>
        <strain evidence="6 7">AU17976</strain>
    </source>
</reference>
<evidence type="ECO:0000313" key="6">
    <source>
        <dbReference type="EMBL" id="ANN73414.1"/>
    </source>
</evidence>
<proteinExistence type="predicted"/>
<dbReference type="InterPro" id="IPR058909">
    <property type="entry name" value="CD_NTase_C"/>
</dbReference>